<dbReference type="PROSITE" id="PS50931">
    <property type="entry name" value="HTH_LYSR"/>
    <property type="match status" value="1"/>
</dbReference>
<comment type="caution">
    <text evidence="6">The sequence shown here is derived from an EMBL/GenBank/DDBJ whole genome shotgun (WGS) entry which is preliminary data.</text>
</comment>
<evidence type="ECO:0000256" key="2">
    <source>
        <dbReference type="ARBA" id="ARBA00023015"/>
    </source>
</evidence>
<dbReference type="EMBL" id="BNAB01000052">
    <property type="protein sequence ID" value="GHE06591.1"/>
    <property type="molecule type" value="Genomic_DNA"/>
</dbReference>
<evidence type="ECO:0000313" key="9">
    <source>
        <dbReference type="Proteomes" id="UP000634647"/>
    </source>
</evidence>
<dbReference type="Pfam" id="PF00126">
    <property type="entry name" value="HTH_1"/>
    <property type="match status" value="1"/>
</dbReference>
<dbReference type="PANTHER" id="PTHR30579">
    <property type="entry name" value="TRANSCRIPTIONAL REGULATOR"/>
    <property type="match status" value="1"/>
</dbReference>
<accession>A0AAN4UVY2</accession>
<evidence type="ECO:0000256" key="4">
    <source>
        <dbReference type="ARBA" id="ARBA00023163"/>
    </source>
</evidence>
<dbReference type="Proteomes" id="UP000199541">
    <property type="component" value="Unassembled WGS sequence"/>
</dbReference>
<evidence type="ECO:0000259" key="5">
    <source>
        <dbReference type="PROSITE" id="PS50931"/>
    </source>
</evidence>
<dbReference type="Pfam" id="PF03466">
    <property type="entry name" value="LysR_substrate"/>
    <property type="match status" value="1"/>
</dbReference>
<evidence type="ECO:0000256" key="3">
    <source>
        <dbReference type="ARBA" id="ARBA00023125"/>
    </source>
</evidence>
<keyword evidence="2" id="KW-0805">Transcription regulation</keyword>
<dbReference type="SUPFAM" id="SSF46785">
    <property type="entry name" value="Winged helix' DNA-binding domain"/>
    <property type="match status" value="1"/>
</dbReference>
<dbReference type="InterPro" id="IPR050176">
    <property type="entry name" value="LTTR"/>
</dbReference>
<dbReference type="InterPro" id="IPR036390">
    <property type="entry name" value="WH_DNA-bd_sf"/>
</dbReference>
<evidence type="ECO:0000313" key="7">
    <source>
        <dbReference type="EMBL" id="SDX97924.1"/>
    </source>
</evidence>
<comment type="similarity">
    <text evidence="1">Belongs to the LysR transcriptional regulatory family.</text>
</comment>
<keyword evidence="4" id="KW-0804">Transcription</keyword>
<evidence type="ECO:0000313" key="6">
    <source>
        <dbReference type="EMBL" id="GHE06591.1"/>
    </source>
</evidence>
<reference evidence="7 8" key="2">
    <citation type="submission" date="2016-10" db="EMBL/GenBank/DDBJ databases">
        <authorList>
            <person name="Varghese N."/>
            <person name="Submissions S."/>
        </authorList>
    </citation>
    <scope>NUCLEOTIDE SEQUENCE [LARGE SCALE GENOMIC DNA]</scope>
    <source>
        <strain evidence="7 8">DSM 24802</strain>
    </source>
</reference>
<dbReference type="PANTHER" id="PTHR30579:SF3">
    <property type="entry name" value="TRANSCRIPTIONAL REGULATORY PROTEIN"/>
    <property type="match status" value="1"/>
</dbReference>
<evidence type="ECO:0000256" key="1">
    <source>
        <dbReference type="ARBA" id="ARBA00009437"/>
    </source>
</evidence>
<protein>
    <submittedName>
        <fullName evidence="6">LysR family transcriptional regulator</fullName>
    </submittedName>
    <submittedName>
        <fullName evidence="7">Transcriptional regulator, LysR family</fullName>
    </submittedName>
</protein>
<organism evidence="6 9">
    <name type="scientific">Allgaiera indica</name>
    <dbReference type="NCBI Taxonomy" id="765699"/>
    <lineage>
        <taxon>Bacteria</taxon>
        <taxon>Pseudomonadati</taxon>
        <taxon>Pseudomonadota</taxon>
        <taxon>Alphaproteobacteria</taxon>
        <taxon>Rhodobacterales</taxon>
        <taxon>Paracoccaceae</taxon>
        <taxon>Allgaiera</taxon>
    </lineage>
</organism>
<name>A0AAN4UVY2_9RHOB</name>
<dbReference type="InterPro" id="IPR005119">
    <property type="entry name" value="LysR_subst-bd"/>
</dbReference>
<reference evidence="6" key="3">
    <citation type="submission" date="2023-06" db="EMBL/GenBank/DDBJ databases">
        <authorList>
            <person name="Sun Q."/>
            <person name="Zhou Y."/>
        </authorList>
    </citation>
    <scope>NUCLEOTIDE SEQUENCE</scope>
    <source>
        <strain evidence="6">CGMCC 1.10859</strain>
    </source>
</reference>
<keyword evidence="8" id="KW-1185">Reference proteome</keyword>
<dbReference type="AlphaFoldDB" id="A0AAN4UVY2"/>
<dbReference type="Gene3D" id="1.10.10.10">
    <property type="entry name" value="Winged helix-like DNA-binding domain superfamily/Winged helix DNA-binding domain"/>
    <property type="match status" value="1"/>
</dbReference>
<gene>
    <name evidence="6" type="ORF">GCM10008024_41290</name>
    <name evidence="7" type="ORF">SAMN05444006_1603</name>
</gene>
<keyword evidence="3" id="KW-0238">DNA-binding</keyword>
<dbReference type="GO" id="GO:0003677">
    <property type="term" value="F:DNA binding"/>
    <property type="evidence" value="ECO:0007669"/>
    <property type="project" value="UniProtKB-KW"/>
</dbReference>
<dbReference type="InterPro" id="IPR036388">
    <property type="entry name" value="WH-like_DNA-bd_sf"/>
</dbReference>
<dbReference type="SUPFAM" id="SSF53850">
    <property type="entry name" value="Periplasmic binding protein-like II"/>
    <property type="match status" value="1"/>
</dbReference>
<proteinExistence type="inferred from homology"/>
<evidence type="ECO:0000313" key="8">
    <source>
        <dbReference type="Proteomes" id="UP000199541"/>
    </source>
</evidence>
<dbReference type="Proteomes" id="UP000634647">
    <property type="component" value="Unassembled WGS sequence"/>
</dbReference>
<dbReference type="Gene3D" id="3.40.190.290">
    <property type="match status" value="1"/>
</dbReference>
<reference evidence="6" key="1">
    <citation type="journal article" date="2014" name="Int. J. Syst. Evol. Microbiol.">
        <title>Complete genome sequence of Corynebacterium casei LMG S-19264T (=DSM 44701T), isolated from a smear-ripened cheese.</title>
        <authorList>
            <consortium name="US DOE Joint Genome Institute (JGI-PGF)"/>
            <person name="Walter F."/>
            <person name="Albersmeier A."/>
            <person name="Kalinowski J."/>
            <person name="Ruckert C."/>
        </authorList>
    </citation>
    <scope>NUCLEOTIDE SEQUENCE</scope>
    <source>
        <strain evidence="6">CGMCC 1.10859</strain>
    </source>
</reference>
<dbReference type="RefSeq" id="WP_051645998.1">
    <property type="nucleotide sequence ID" value="NZ_BNAB01000052.1"/>
</dbReference>
<dbReference type="EMBL" id="FNOB01000060">
    <property type="protein sequence ID" value="SDX97924.1"/>
    <property type="molecule type" value="Genomic_DNA"/>
</dbReference>
<sequence length="290" mass="31286">MQGLDWNDLRVVVAVARGGSHAAAARELRVDPTTIGRRLSQLEAGFGIALFTRDAGGNLVLTEAGALVSSRAEHVESTIGDLRARLGATVAEVAGVVRLTAVPILVNHLLVPSLKPLLQQHPRLRLELVADTRDLNLTRRDADMAIRLARPGTETGSRLLARRIGTLRYGIYAARQADIPEHLPWITYEPQMATLPQATWLSGTAGPACNQANVALNDADGLLSAVRAGLGRSVLPSPIGDRLPELARQPDAPNALPEREVWLLAHQDLVHLGRMKAVADWCERLFAANL</sequence>
<dbReference type="InterPro" id="IPR000847">
    <property type="entry name" value="LysR_HTH_N"/>
</dbReference>
<feature type="domain" description="HTH lysR-type" evidence="5">
    <location>
        <begin position="4"/>
        <end position="62"/>
    </location>
</feature>
<dbReference type="GO" id="GO:0003700">
    <property type="term" value="F:DNA-binding transcription factor activity"/>
    <property type="evidence" value="ECO:0007669"/>
    <property type="project" value="InterPro"/>
</dbReference>